<dbReference type="RefSeq" id="WP_189772196.1">
    <property type="nucleotide sequence ID" value="NZ_BNCK01000007.1"/>
</dbReference>
<feature type="domain" description="VTT" evidence="7">
    <location>
        <begin position="66"/>
        <end position="181"/>
    </location>
</feature>
<gene>
    <name evidence="8" type="ORF">GCM10017161_29890</name>
</gene>
<sequence length="222" mass="23910">MKNINWKNWLIAASIIAVVVAIYFFTPVKEFLTIEKVTELTEAVPQNAITAIACLGLFILGGAMLVPIPLMALAVSLIFDPLFAVAIVIPGFALASSSGYLLGRYIDQDAFGEKFEQRLEKINKKLDDKGVWAVLALRMAPTPPFTVTSMICGALRLNFRSYVIGSVIGIAPLGLSAVFFGKGAIEIMQDPSGIAASFVIAAIALLSVYFAIKHKQNKQSDA</sequence>
<feature type="transmembrane region" description="Helical" evidence="6">
    <location>
        <begin position="9"/>
        <end position="28"/>
    </location>
</feature>
<comment type="caution">
    <text evidence="8">The sequence shown here is derived from an EMBL/GenBank/DDBJ whole genome shotgun (WGS) entry which is preliminary data.</text>
</comment>
<feature type="transmembrane region" description="Helical" evidence="6">
    <location>
        <begin position="48"/>
        <end position="75"/>
    </location>
</feature>
<evidence type="ECO:0000256" key="3">
    <source>
        <dbReference type="ARBA" id="ARBA00022692"/>
    </source>
</evidence>
<dbReference type="Pfam" id="PF09335">
    <property type="entry name" value="VTT_dom"/>
    <property type="match status" value="1"/>
</dbReference>
<evidence type="ECO:0000259" key="7">
    <source>
        <dbReference type="Pfam" id="PF09335"/>
    </source>
</evidence>
<dbReference type="InterPro" id="IPR032816">
    <property type="entry name" value="VTT_dom"/>
</dbReference>
<dbReference type="Proteomes" id="UP000623842">
    <property type="component" value="Unassembled WGS sequence"/>
</dbReference>
<organism evidence="8 9">
    <name type="scientific">Thalassotalea marina</name>
    <dbReference type="NCBI Taxonomy" id="1673741"/>
    <lineage>
        <taxon>Bacteria</taxon>
        <taxon>Pseudomonadati</taxon>
        <taxon>Pseudomonadota</taxon>
        <taxon>Gammaproteobacteria</taxon>
        <taxon>Alteromonadales</taxon>
        <taxon>Colwelliaceae</taxon>
        <taxon>Thalassotalea</taxon>
    </lineage>
</organism>
<keyword evidence="3 6" id="KW-0812">Transmembrane</keyword>
<evidence type="ECO:0000256" key="2">
    <source>
        <dbReference type="ARBA" id="ARBA00022475"/>
    </source>
</evidence>
<protein>
    <recommendedName>
        <fullName evidence="6">TVP38/TMEM64 family membrane protein</fullName>
    </recommendedName>
</protein>
<proteinExistence type="inferred from homology"/>
<feature type="transmembrane region" description="Helical" evidence="6">
    <location>
        <begin position="82"/>
        <end position="102"/>
    </location>
</feature>
<accession>A0A919BN21</accession>
<dbReference type="PANTHER" id="PTHR12677">
    <property type="entry name" value="GOLGI APPARATUS MEMBRANE PROTEIN TVP38-RELATED"/>
    <property type="match status" value="1"/>
</dbReference>
<dbReference type="PANTHER" id="PTHR12677:SF59">
    <property type="entry name" value="GOLGI APPARATUS MEMBRANE PROTEIN TVP38-RELATED"/>
    <property type="match status" value="1"/>
</dbReference>
<evidence type="ECO:0000256" key="1">
    <source>
        <dbReference type="ARBA" id="ARBA00004651"/>
    </source>
</evidence>
<evidence type="ECO:0000256" key="4">
    <source>
        <dbReference type="ARBA" id="ARBA00022989"/>
    </source>
</evidence>
<keyword evidence="2 6" id="KW-1003">Cell membrane</keyword>
<feature type="transmembrane region" description="Helical" evidence="6">
    <location>
        <begin position="193"/>
        <end position="212"/>
    </location>
</feature>
<evidence type="ECO:0000256" key="5">
    <source>
        <dbReference type="ARBA" id="ARBA00023136"/>
    </source>
</evidence>
<evidence type="ECO:0000256" key="6">
    <source>
        <dbReference type="RuleBase" id="RU366058"/>
    </source>
</evidence>
<comment type="similarity">
    <text evidence="6">Belongs to the TVP38/TMEM64 family.</text>
</comment>
<dbReference type="GO" id="GO:0005886">
    <property type="term" value="C:plasma membrane"/>
    <property type="evidence" value="ECO:0007669"/>
    <property type="project" value="UniProtKB-SubCell"/>
</dbReference>
<keyword evidence="9" id="KW-1185">Reference proteome</keyword>
<feature type="transmembrane region" description="Helical" evidence="6">
    <location>
        <begin position="162"/>
        <end position="181"/>
    </location>
</feature>
<evidence type="ECO:0000313" key="9">
    <source>
        <dbReference type="Proteomes" id="UP000623842"/>
    </source>
</evidence>
<reference evidence="8" key="2">
    <citation type="submission" date="2020-09" db="EMBL/GenBank/DDBJ databases">
        <authorList>
            <person name="Sun Q."/>
            <person name="Kim S."/>
        </authorList>
    </citation>
    <scope>NUCLEOTIDE SEQUENCE</scope>
    <source>
        <strain evidence="8">KCTC 42731</strain>
    </source>
</reference>
<keyword evidence="4 6" id="KW-1133">Transmembrane helix</keyword>
<dbReference type="AlphaFoldDB" id="A0A919BN21"/>
<name>A0A919BN21_9GAMM</name>
<comment type="subcellular location">
    <subcellularLocation>
        <location evidence="1 6">Cell membrane</location>
        <topology evidence="1 6">Multi-pass membrane protein</topology>
    </subcellularLocation>
</comment>
<reference evidence="8" key="1">
    <citation type="journal article" date="2014" name="Int. J. Syst. Evol. Microbiol.">
        <title>Complete genome sequence of Corynebacterium casei LMG S-19264T (=DSM 44701T), isolated from a smear-ripened cheese.</title>
        <authorList>
            <consortium name="US DOE Joint Genome Institute (JGI-PGF)"/>
            <person name="Walter F."/>
            <person name="Albersmeier A."/>
            <person name="Kalinowski J."/>
            <person name="Ruckert C."/>
        </authorList>
    </citation>
    <scope>NUCLEOTIDE SEQUENCE</scope>
    <source>
        <strain evidence="8">KCTC 42731</strain>
    </source>
</reference>
<evidence type="ECO:0000313" key="8">
    <source>
        <dbReference type="EMBL" id="GHF99461.1"/>
    </source>
</evidence>
<dbReference type="EMBL" id="BNCK01000007">
    <property type="protein sequence ID" value="GHF99461.1"/>
    <property type="molecule type" value="Genomic_DNA"/>
</dbReference>
<keyword evidence="5 6" id="KW-0472">Membrane</keyword>
<dbReference type="InterPro" id="IPR015414">
    <property type="entry name" value="TMEM64"/>
</dbReference>